<evidence type="ECO:0000313" key="2">
    <source>
        <dbReference type="EMBL" id="MCS3711789.1"/>
    </source>
</evidence>
<name>A0A9X2Q7S3_9BACT</name>
<feature type="compositionally biased region" description="Basic and acidic residues" evidence="1">
    <location>
        <begin position="7"/>
        <end position="16"/>
    </location>
</feature>
<dbReference type="AlphaFoldDB" id="A0A9X2Q7S3"/>
<evidence type="ECO:0000256" key="1">
    <source>
        <dbReference type="SAM" id="MobiDB-lite"/>
    </source>
</evidence>
<gene>
    <name evidence="2" type="ORF">GGP61_003424</name>
</gene>
<feature type="region of interest" description="Disordered" evidence="1">
    <location>
        <begin position="1"/>
        <end position="35"/>
    </location>
</feature>
<dbReference type="RefSeq" id="WP_259088159.1">
    <property type="nucleotide sequence ID" value="NZ_JANTZP010000017.1"/>
</dbReference>
<accession>A0A9X2Q7S3</accession>
<dbReference type="GO" id="GO:0006355">
    <property type="term" value="P:regulation of DNA-templated transcription"/>
    <property type="evidence" value="ECO:0007669"/>
    <property type="project" value="InterPro"/>
</dbReference>
<dbReference type="Proteomes" id="UP001155057">
    <property type="component" value="Unassembled WGS sequence"/>
</dbReference>
<dbReference type="EMBL" id="JANUAE010000018">
    <property type="protein sequence ID" value="MCS3711789.1"/>
    <property type="molecule type" value="Genomic_DNA"/>
</dbReference>
<dbReference type="SUPFAM" id="SSF47598">
    <property type="entry name" value="Ribbon-helix-helix"/>
    <property type="match status" value="1"/>
</dbReference>
<comment type="caution">
    <text evidence="2">The sequence shown here is derived from an EMBL/GenBank/DDBJ whole genome shotgun (WGS) entry which is preliminary data.</text>
</comment>
<organism evidence="2 3">
    <name type="scientific">Salinibacter ruber</name>
    <dbReference type="NCBI Taxonomy" id="146919"/>
    <lineage>
        <taxon>Bacteria</taxon>
        <taxon>Pseudomonadati</taxon>
        <taxon>Rhodothermota</taxon>
        <taxon>Rhodothermia</taxon>
        <taxon>Rhodothermales</taxon>
        <taxon>Salinibacteraceae</taxon>
        <taxon>Salinibacter</taxon>
    </lineage>
</organism>
<dbReference type="InterPro" id="IPR013321">
    <property type="entry name" value="Arc_rbn_hlx_hlx"/>
</dbReference>
<dbReference type="Gene3D" id="1.10.1220.10">
    <property type="entry name" value="Met repressor-like"/>
    <property type="match status" value="1"/>
</dbReference>
<sequence length="74" mass="8276">MDDLGDAAERGKDKDSPGSLSDMTSREDEPTVRYTIDFPKSLHTDLKKQATIDEDRSMKALIIEAVDQYLSENA</sequence>
<proteinExistence type="predicted"/>
<dbReference type="InterPro" id="IPR010985">
    <property type="entry name" value="Ribbon_hlx_hlx"/>
</dbReference>
<evidence type="ECO:0000313" key="3">
    <source>
        <dbReference type="Proteomes" id="UP001155057"/>
    </source>
</evidence>
<evidence type="ECO:0008006" key="4">
    <source>
        <dbReference type="Google" id="ProtNLM"/>
    </source>
</evidence>
<reference evidence="2" key="1">
    <citation type="submission" date="2022-08" db="EMBL/GenBank/DDBJ databases">
        <title>Genomic Encyclopedia of Type Strains, Phase V (KMG-V): Genome sequencing to study the core and pangenomes of soil and plant-associated prokaryotes.</title>
        <authorList>
            <person name="Whitman W."/>
        </authorList>
    </citation>
    <scope>NUCLEOTIDE SEQUENCE</scope>
    <source>
        <strain evidence="2">SP3049</strain>
    </source>
</reference>
<protein>
    <recommendedName>
        <fullName evidence="4">CopG family transcriptional regulator</fullName>
    </recommendedName>
</protein>